<proteinExistence type="predicted"/>
<sequence length="113" mass="11557">MPAPHDAPTTVQLIEAVREFLEAEVLPATGGGLRFHALVAAHVLGMVERELTLGAGHAADHAARLAALGQRDDAALAAAIRSGTLDPHDPALLAALAEATRAKLEVANPGHLG</sequence>
<name>A0ABP6QC79_9ACTN</name>
<dbReference type="InterPro" id="IPR046252">
    <property type="entry name" value="DUF6285"/>
</dbReference>
<comment type="caution">
    <text evidence="2">The sequence shown here is derived from an EMBL/GenBank/DDBJ whole genome shotgun (WGS) entry which is preliminary data.</text>
</comment>
<protein>
    <recommendedName>
        <fullName evidence="1">DUF6285 domain-containing protein</fullName>
    </recommendedName>
</protein>
<dbReference type="Pfam" id="PF19802">
    <property type="entry name" value="DUF6285"/>
    <property type="match status" value="1"/>
</dbReference>
<keyword evidence="3" id="KW-1185">Reference proteome</keyword>
<evidence type="ECO:0000313" key="3">
    <source>
        <dbReference type="Proteomes" id="UP001501237"/>
    </source>
</evidence>
<dbReference type="RefSeq" id="WP_344830180.1">
    <property type="nucleotide sequence ID" value="NZ_BAAAUV010000009.1"/>
</dbReference>
<feature type="domain" description="DUF6285" evidence="1">
    <location>
        <begin position="27"/>
        <end position="110"/>
    </location>
</feature>
<gene>
    <name evidence="2" type="ORF">GCM10010468_39300</name>
</gene>
<reference evidence="3" key="1">
    <citation type="journal article" date="2019" name="Int. J. Syst. Evol. Microbiol.">
        <title>The Global Catalogue of Microorganisms (GCM) 10K type strain sequencing project: providing services to taxonomists for standard genome sequencing and annotation.</title>
        <authorList>
            <consortium name="The Broad Institute Genomics Platform"/>
            <consortium name="The Broad Institute Genome Sequencing Center for Infectious Disease"/>
            <person name="Wu L."/>
            <person name="Ma J."/>
        </authorList>
    </citation>
    <scope>NUCLEOTIDE SEQUENCE [LARGE SCALE GENOMIC DNA]</scope>
    <source>
        <strain evidence="3">JCM 9377</strain>
    </source>
</reference>
<dbReference type="EMBL" id="BAAAUV010000009">
    <property type="protein sequence ID" value="GAA3216914.1"/>
    <property type="molecule type" value="Genomic_DNA"/>
</dbReference>
<evidence type="ECO:0000313" key="2">
    <source>
        <dbReference type="EMBL" id="GAA3216914.1"/>
    </source>
</evidence>
<evidence type="ECO:0000259" key="1">
    <source>
        <dbReference type="Pfam" id="PF19802"/>
    </source>
</evidence>
<accession>A0ABP6QC79</accession>
<dbReference type="Proteomes" id="UP001501237">
    <property type="component" value="Unassembled WGS sequence"/>
</dbReference>
<organism evidence="2 3">
    <name type="scientific">Actinocorallia longicatena</name>
    <dbReference type="NCBI Taxonomy" id="111803"/>
    <lineage>
        <taxon>Bacteria</taxon>
        <taxon>Bacillati</taxon>
        <taxon>Actinomycetota</taxon>
        <taxon>Actinomycetes</taxon>
        <taxon>Streptosporangiales</taxon>
        <taxon>Thermomonosporaceae</taxon>
        <taxon>Actinocorallia</taxon>
    </lineage>
</organism>